<keyword evidence="7" id="KW-1185">Reference proteome</keyword>
<dbReference type="InterPro" id="IPR003653">
    <property type="entry name" value="Peptidase_C48_C"/>
</dbReference>
<accession>A0A9P4QBH8</accession>
<dbReference type="OrthoDB" id="1939479at2759"/>
<gene>
    <name evidence="6" type="ORF">K431DRAFT_223841</name>
</gene>
<comment type="similarity">
    <text evidence="1">Belongs to the peptidase C48 family.</text>
</comment>
<dbReference type="Proteomes" id="UP000799441">
    <property type="component" value="Unassembled WGS sequence"/>
</dbReference>
<evidence type="ECO:0000256" key="2">
    <source>
        <dbReference type="ARBA" id="ARBA00022670"/>
    </source>
</evidence>
<evidence type="ECO:0000256" key="1">
    <source>
        <dbReference type="ARBA" id="ARBA00005234"/>
    </source>
</evidence>
<dbReference type="GO" id="GO:0008234">
    <property type="term" value="F:cysteine-type peptidase activity"/>
    <property type="evidence" value="ECO:0007669"/>
    <property type="project" value="UniProtKB-KW"/>
</dbReference>
<reference evidence="6" key="1">
    <citation type="journal article" date="2020" name="Stud. Mycol.">
        <title>101 Dothideomycetes genomes: a test case for predicting lifestyles and emergence of pathogens.</title>
        <authorList>
            <person name="Haridas S."/>
            <person name="Albert R."/>
            <person name="Binder M."/>
            <person name="Bloem J."/>
            <person name="Labutti K."/>
            <person name="Salamov A."/>
            <person name="Andreopoulos B."/>
            <person name="Baker S."/>
            <person name="Barry K."/>
            <person name="Bills G."/>
            <person name="Bluhm B."/>
            <person name="Cannon C."/>
            <person name="Castanera R."/>
            <person name="Culley D."/>
            <person name="Daum C."/>
            <person name="Ezra D."/>
            <person name="Gonzalez J."/>
            <person name="Henrissat B."/>
            <person name="Kuo A."/>
            <person name="Liang C."/>
            <person name="Lipzen A."/>
            <person name="Lutzoni F."/>
            <person name="Magnuson J."/>
            <person name="Mondo S."/>
            <person name="Nolan M."/>
            <person name="Ohm R."/>
            <person name="Pangilinan J."/>
            <person name="Park H.-J."/>
            <person name="Ramirez L."/>
            <person name="Alfaro M."/>
            <person name="Sun H."/>
            <person name="Tritt A."/>
            <person name="Yoshinaga Y."/>
            <person name="Zwiers L.-H."/>
            <person name="Turgeon B."/>
            <person name="Goodwin S."/>
            <person name="Spatafora J."/>
            <person name="Crous P."/>
            <person name="Grigoriev I."/>
        </authorList>
    </citation>
    <scope>NUCLEOTIDE SEQUENCE</scope>
    <source>
        <strain evidence="6">CBS 116435</strain>
    </source>
</reference>
<keyword evidence="4" id="KW-0788">Thiol protease</keyword>
<proteinExistence type="inferred from homology"/>
<evidence type="ECO:0000313" key="6">
    <source>
        <dbReference type="EMBL" id="KAF2721627.1"/>
    </source>
</evidence>
<dbReference type="Pfam" id="PF02902">
    <property type="entry name" value="Peptidase_C48"/>
    <property type="match status" value="1"/>
</dbReference>
<comment type="caution">
    <text evidence="6">The sequence shown here is derived from an EMBL/GenBank/DDBJ whole genome shotgun (WGS) entry which is preliminary data.</text>
</comment>
<feature type="domain" description="Ubiquitin-like protease family profile" evidence="5">
    <location>
        <begin position="1"/>
        <end position="181"/>
    </location>
</feature>
<dbReference type="GO" id="GO:0006508">
    <property type="term" value="P:proteolysis"/>
    <property type="evidence" value="ECO:0007669"/>
    <property type="project" value="UniProtKB-KW"/>
</dbReference>
<evidence type="ECO:0000256" key="3">
    <source>
        <dbReference type="ARBA" id="ARBA00022801"/>
    </source>
</evidence>
<evidence type="ECO:0000256" key="4">
    <source>
        <dbReference type="ARBA" id="ARBA00022807"/>
    </source>
</evidence>
<dbReference type="AlphaFoldDB" id="A0A9P4QBH8"/>
<dbReference type="Gene3D" id="3.40.395.10">
    <property type="entry name" value="Adenoviral Proteinase, Chain A"/>
    <property type="match status" value="1"/>
</dbReference>
<keyword evidence="2" id="KW-0645">Protease</keyword>
<evidence type="ECO:0000313" key="7">
    <source>
        <dbReference type="Proteomes" id="UP000799441"/>
    </source>
</evidence>
<sequence length="215" mass="23797">MLTRRDLGTILPQDGVRGDHDWLNDNTINAWFGALCMAKSEQAGYQRNSKTPPPIAAFNSAWWMNVTKAGKGVEGIKTWSRRQGVKGEKLLHAEKIFFPINTGAHWTLLVISGRDRTIEHLDSLSTPVSGKRERSIARAWLAMELEDRYLAEEWTDLDSSSARQPNLSDCGVFACFNGLAAVRGVDYGEVGSLRNKREKMAAVLINGGFSGLFGL</sequence>
<dbReference type="PANTHER" id="PTHR12606">
    <property type="entry name" value="SENTRIN/SUMO-SPECIFIC PROTEASE"/>
    <property type="match status" value="1"/>
</dbReference>
<dbReference type="SUPFAM" id="SSF54001">
    <property type="entry name" value="Cysteine proteinases"/>
    <property type="match status" value="1"/>
</dbReference>
<dbReference type="InterPro" id="IPR038765">
    <property type="entry name" value="Papain-like_cys_pep_sf"/>
</dbReference>
<dbReference type="PANTHER" id="PTHR12606:SF141">
    <property type="entry name" value="GH15225P-RELATED"/>
    <property type="match status" value="1"/>
</dbReference>
<protein>
    <submittedName>
        <fullName evidence="6">Cysteine proteinase</fullName>
    </submittedName>
</protein>
<keyword evidence="3" id="KW-0378">Hydrolase</keyword>
<evidence type="ECO:0000259" key="5">
    <source>
        <dbReference type="PROSITE" id="PS50600"/>
    </source>
</evidence>
<name>A0A9P4QBH8_9PEZI</name>
<organism evidence="6 7">
    <name type="scientific">Polychaeton citri CBS 116435</name>
    <dbReference type="NCBI Taxonomy" id="1314669"/>
    <lineage>
        <taxon>Eukaryota</taxon>
        <taxon>Fungi</taxon>
        <taxon>Dikarya</taxon>
        <taxon>Ascomycota</taxon>
        <taxon>Pezizomycotina</taxon>
        <taxon>Dothideomycetes</taxon>
        <taxon>Dothideomycetidae</taxon>
        <taxon>Capnodiales</taxon>
        <taxon>Capnodiaceae</taxon>
        <taxon>Polychaeton</taxon>
    </lineage>
</organism>
<dbReference type="GO" id="GO:0019783">
    <property type="term" value="F:ubiquitin-like protein peptidase activity"/>
    <property type="evidence" value="ECO:0007669"/>
    <property type="project" value="UniProtKB-ARBA"/>
</dbReference>
<dbReference type="PROSITE" id="PS50600">
    <property type="entry name" value="ULP_PROTEASE"/>
    <property type="match status" value="1"/>
</dbReference>
<dbReference type="EMBL" id="MU003789">
    <property type="protein sequence ID" value="KAF2721627.1"/>
    <property type="molecule type" value="Genomic_DNA"/>
</dbReference>